<keyword evidence="3" id="KW-1185">Reference proteome</keyword>
<dbReference type="Proteomes" id="UP000030816">
    <property type="component" value="Unassembled WGS sequence"/>
</dbReference>
<protein>
    <submittedName>
        <fullName evidence="2">Uncharacterized protein</fullName>
    </submittedName>
</protein>
<feature type="region of interest" description="Disordered" evidence="1">
    <location>
        <begin position="263"/>
        <end position="287"/>
    </location>
</feature>
<accession>A0A0B2WS66</accession>
<evidence type="ECO:0000256" key="1">
    <source>
        <dbReference type="SAM" id="MobiDB-lite"/>
    </source>
</evidence>
<proteinExistence type="predicted"/>
<evidence type="ECO:0000313" key="2">
    <source>
        <dbReference type="EMBL" id="KHN95790.1"/>
    </source>
</evidence>
<dbReference type="HOGENOM" id="CLU_970038_0_0_1"/>
<feature type="compositionally biased region" description="Basic and acidic residues" evidence="1">
    <location>
        <begin position="268"/>
        <end position="287"/>
    </location>
</feature>
<dbReference type="EMBL" id="AZHE01000020">
    <property type="protein sequence ID" value="KHN95790.1"/>
    <property type="molecule type" value="Genomic_DNA"/>
</dbReference>
<dbReference type="AlphaFoldDB" id="A0A0B2WS66"/>
<dbReference type="RefSeq" id="XP_040676856.1">
    <property type="nucleotide sequence ID" value="XM_040825200.1"/>
</dbReference>
<dbReference type="STRING" id="1081103.A0A0B2WS66"/>
<evidence type="ECO:0000313" key="3">
    <source>
        <dbReference type="Proteomes" id="UP000030816"/>
    </source>
</evidence>
<reference evidence="2 3" key="1">
    <citation type="journal article" date="2014" name="Proc. Natl. Acad. Sci. U.S.A.">
        <title>Trajectory and genomic determinants of fungal-pathogen speciation and host adaptation.</title>
        <authorList>
            <person name="Hu X."/>
            <person name="Xiao G."/>
            <person name="Zheng P."/>
            <person name="Shang Y."/>
            <person name="Su Y."/>
            <person name="Zhang X."/>
            <person name="Liu X."/>
            <person name="Zhan S."/>
            <person name="St Leger R.J."/>
            <person name="Wang C."/>
        </authorList>
    </citation>
    <scope>NUCLEOTIDE SEQUENCE [LARGE SCALE GENOMIC DNA]</scope>
    <source>
        <strain evidence="2 3">ARSEF 1941</strain>
    </source>
</reference>
<gene>
    <name evidence="2" type="ORF">MAM_06402</name>
</gene>
<sequence>MDPTLKFAKSHLGLHENISLEQRHSSADRLSVATFPGMTRRLTVNHVVGLHDFPGPNLVVGLGRSSSKWSGTNLALQLDTSSKRLLWPLRQLANICRGAKTRYGYIQTEQEMVVCCFSKDGNEKWKVAMMPIPWTRSGVHMLTTDLALWWLCMLAMSAHHHRALVSELEMVKINAWNYVPLGQGRGLVRRHLYSNFEEPVSFPTSQVYMPGNGAANAAGESLAWPEANESLMDSLLGLGTSNGAHVPDSDPLGFGRTLGQGLSNVADGGKEENAGRKETSVYRAPEF</sequence>
<dbReference type="OrthoDB" id="4367324at2759"/>
<name>A0A0B2WS66_METAS</name>
<dbReference type="GeneID" id="63740857"/>
<comment type="caution">
    <text evidence="2">The sequence shown here is derived from an EMBL/GenBank/DDBJ whole genome shotgun (WGS) entry which is preliminary data.</text>
</comment>
<organism evidence="2 3">
    <name type="scientific">Metarhizium album (strain ARSEF 1941)</name>
    <dbReference type="NCBI Taxonomy" id="1081103"/>
    <lineage>
        <taxon>Eukaryota</taxon>
        <taxon>Fungi</taxon>
        <taxon>Dikarya</taxon>
        <taxon>Ascomycota</taxon>
        <taxon>Pezizomycotina</taxon>
        <taxon>Sordariomycetes</taxon>
        <taxon>Hypocreomycetidae</taxon>
        <taxon>Hypocreales</taxon>
        <taxon>Clavicipitaceae</taxon>
        <taxon>Metarhizium</taxon>
    </lineage>
</organism>